<dbReference type="Proteomes" id="UP000256373">
    <property type="component" value="Unassembled WGS sequence"/>
</dbReference>
<proteinExistence type="predicted"/>
<name>A0A3D8Y9J2_9BACT</name>
<protein>
    <submittedName>
        <fullName evidence="1">Uncharacterized protein</fullName>
    </submittedName>
</protein>
<dbReference type="EMBL" id="QNUL01000012">
    <property type="protein sequence ID" value="REA60133.1"/>
    <property type="molecule type" value="Genomic_DNA"/>
</dbReference>
<accession>A0A3D8Y9J2</accession>
<dbReference type="AlphaFoldDB" id="A0A3D8Y9J2"/>
<keyword evidence="2" id="KW-1185">Reference proteome</keyword>
<sequence length="115" mass="13522">MLIKVCVIPLLYLDFEIRRDYIIANLCENRNKPQLKCNGKCYLAKRLAEVEKQQQKQAEQDYVSKLLFQPMDLKTFEIEFQMLRFLKANLITYQYSPDLHPSSLPSGVFHPPSLI</sequence>
<organism evidence="1 2">
    <name type="scientific">Dyadobacter luteus</name>
    <dbReference type="NCBI Taxonomy" id="2259619"/>
    <lineage>
        <taxon>Bacteria</taxon>
        <taxon>Pseudomonadati</taxon>
        <taxon>Bacteroidota</taxon>
        <taxon>Cytophagia</taxon>
        <taxon>Cytophagales</taxon>
        <taxon>Spirosomataceae</taxon>
        <taxon>Dyadobacter</taxon>
    </lineage>
</organism>
<reference evidence="1 2" key="1">
    <citation type="submission" date="2018-07" db="EMBL/GenBank/DDBJ databases">
        <title>Dyadobacter roseus sp. nov., isolated from rose rhizosphere soil.</title>
        <authorList>
            <person name="Chen L."/>
        </authorList>
    </citation>
    <scope>NUCLEOTIDE SEQUENCE [LARGE SCALE GENOMIC DNA]</scope>
    <source>
        <strain evidence="1 2">RS19</strain>
    </source>
</reference>
<gene>
    <name evidence="1" type="ORF">DSL64_15780</name>
</gene>
<evidence type="ECO:0000313" key="2">
    <source>
        <dbReference type="Proteomes" id="UP000256373"/>
    </source>
</evidence>
<comment type="caution">
    <text evidence="1">The sequence shown here is derived from an EMBL/GenBank/DDBJ whole genome shotgun (WGS) entry which is preliminary data.</text>
</comment>
<evidence type="ECO:0000313" key="1">
    <source>
        <dbReference type="EMBL" id="REA60133.1"/>
    </source>
</evidence>